<dbReference type="GO" id="GO:0000160">
    <property type="term" value="P:phosphorelay signal transduction system"/>
    <property type="evidence" value="ECO:0007669"/>
    <property type="project" value="UniProtKB-KW"/>
</dbReference>
<organism evidence="13">
    <name type="scientific">marine sediment metagenome</name>
    <dbReference type="NCBI Taxonomy" id="412755"/>
    <lineage>
        <taxon>unclassified sequences</taxon>
        <taxon>metagenomes</taxon>
        <taxon>ecological metagenomes</taxon>
    </lineage>
</organism>
<dbReference type="GO" id="GO:0006355">
    <property type="term" value="P:regulation of DNA-templated transcription"/>
    <property type="evidence" value="ECO:0007669"/>
    <property type="project" value="InterPro"/>
</dbReference>
<protein>
    <recommendedName>
        <fullName evidence="12">Sigma-54 factor interaction domain-containing protein</fullName>
    </recommendedName>
</protein>
<feature type="domain" description="Sigma-54 factor interaction" evidence="12">
    <location>
        <begin position="124"/>
        <end position="353"/>
    </location>
</feature>
<keyword evidence="3" id="KW-0678">Repressor</keyword>
<evidence type="ECO:0000256" key="11">
    <source>
        <dbReference type="ARBA" id="ARBA00023163"/>
    </source>
</evidence>
<dbReference type="PANTHER" id="PTHR32071">
    <property type="entry name" value="TRANSCRIPTIONAL REGULATORY PROTEIN"/>
    <property type="match status" value="1"/>
</dbReference>
<dbReference type="PRINTS" id="PR01590">
    <property type="entry name" value="HTHFIS"/>
</dbReference>
<dbReference type="Gene3D" id="1.10.10.60">
    <property type="entry name" value="Homeodomain-like"/>
    <property type="match status" value="1"/>
</dbReference>
<dbReference type="PROSITE" id="PS00675">
    <property type="entry name" value="SIGMA54_INTERACT_1"/>
    <property type="match status" value="1"/>
</dbReference>
<dbReference type="CDD" id="cd00009">
    <property type="entry name" value="AAA"/>
    <property type="match status" value="1"/>
</dbReference>
<evidence type="ECO:0000256" key="3">
    <source>
        <dbReference type="ARBA" id="ARBA00022491"/>
    </source>
</evidence>
<dbReference type="InterPro" id="IPR009057">
    <property type="entry name" value="Homeodomain-like_sf"/>
</dbReference>
<reference evidence="13" key="1">
    <citation type="journal article" date="2015" name="Nature">
        <title>Complex archaea that bridge the gap between prokaryotes and eukaryotes.</title>
        <authorList>
            <person name="Spang A."/>
            <person name="Saw J.H."/>
            <person name="Jorgensen S.L."/>
            <person name="Zaremba-Niedzwiedzka K."/>
            <person name="Martijn J."/>
            <person name="Lind A.E."/>
            <person name="van Eijk R."/>
            <person name="Schleper C."/>
            <person name="Guy L."/>
            <person name="Ettema T.J."/>
        </authorList>
    </citation>
    <scope>NUCLEOTIDE SEQUENCE</scope>
</reference>
<keyword evidence="11" id="KW-0804">Transcription</keyword>
<accession>A0A0F9JFA4</accession>
<dbReference type="InterPro" id="IPR003593">
    <property type="entry name" value="AAA+_ATPase"/>
</dbReference>
<evidence type="ECO:0000256" key="4">
    <source>
        <dbReference type="ARBA" id="ARBA00022553"/>
    </source>
</evidence>
<dbReference type="GO" id="GO:0005737">
    <property type="term" value="C:cytoplasm"/>
    <property type="evidence" value="ECO:0007669"/>
    <property type="project" value="UniProtKB-SubCell"/>
</dbReference>
<evidence type="ECO:0000256" key="6">
    <source>
        <dbReference type="ARBA" id="ARBA00022840"/>
    </source>
</evidence>
<keyword evidence="9" id="KW-0238">DNA-binding</keyword>
<evidence type="ECO:0000313" key="13">
    <source>
        <dbReference type="EMBL" id="KKM04501.1"/>
    </source>
</evidence>
<evidence type="ECO:0000256" key="2">
    <source>
        <dbReference type="ARBA" id="ARBA00022490"/>
    </source>
</evidence>
<keyword evidence="8" id="KW-0805">Transcription regulation</keyword>
<keyword evidence="10" id="KW-0010">Activator</keyword>
<keyword evidence="2" id="KW-0963">Cytoplasm</keyword>
<dbReference type="Gene3D" id="1.10.8.60">
    <property type="match status" value="1"/>
</dbReference>
<evidence type="ECO:0000256" key="8">
    <source>
        <dbReference type="ARBA" id="ARBA00023015"/>
    </source>
</evidence>
<dbReference type="PROSITE" id="PS50045">
    <property type="entry name" value="SIGMA54_INTERACT_4"/>
    <property type="match status" value="1"/>
</dbReference>
<dbReference type="Pfam" id="PF25601">
    <property type="entry name" value="AAA_lid_14"/>
    <property type="match status" value="1"/>
</dbReference>
<gene>
    <name evidence="13" type="ORF">LCGC14_1763600</name>
</gene>
<dbReference type="SMART" id="SM00382">
    <property type="entry name" value="AAA"/>
    <property type="match status" value="1"/>
</dbReference>
<name>A0A0F9JFA4_9ZZZZ</name>
<dbReference type="Gene3D" id="3.40.50.300">
    <property type="entry name" value="P-loop containing nucleotide triphosphate hydrolases"/>
    <property type="match status" value="1"/>
</dbReference>
<dbReference type="PANTHER" id="PTHR32071:SF95">
    <property type="entry name" value="DNA-BINDING TRANSCRIPTIONAL REGULATOR NTRC"/>
    <property type="match status" value="1"/>
</dbReference>
<dbReference type="GO" id="GO:0005524">
    <property type="term" value="F:ATP binding"/>
    <property type="evidence" value="ECO:0007669"/>
    <property type="project" value="UniProtKB-KW"/>
</dbReference>
<evidence type="ECO:0000256" key="7">
    <source>
        <dbReference type="ARBA" id="ARBA00023012"/>
    </source>
</evidence>
<dbReference type="FunFam" id="3.40.50.300:FF:000006">
    <property type="entry name" value="DNA-binding transcriptional regulator NtrC"/>
    <property type="match status" value="1"/>
</dbReference>
<evidence type="ECO:0000259" key="12">
    <source>
        <dbReference type="PROSITE" id="PS50045"/>
    </source>
</evidence>
<keyword evidence="6" id="KW-0067">ATP-binding</keyword>
<dbReference type="InterPro" id="IPR058031">
    <property type="entry name" value="AAA_lid_NorR"/>
</dbReference>
<evidence type="ECO:0000256" key="10">
    <source>
        <dbReference type="ARBA" id="ARBA00023159"/>
    </source>
</evidence>
<evidence type="ECO:0000256" key="1">
    <source>
        <dbReference type="ARBA" id="ARBA00004496"/>
    </source>
</evidence>
<dbReference type="EMBL" id="LAZR01016439">
    <property type="protein sequence ID" value="KKM04501.1"/>
    <property type="molecule type" value="Genomic_DNA"/>
</dbReference>
<dbReference type="PROSITE" id="PS00688">
    <property type="entry name" value="SIGMA54_INTERACT_3"/>
    <property type="match status" value="1"/>
</dbReference>
<dbReference type="AlphaFoldDB" id="A0A0F9JFA4"/>
<dbReference type="InterPro" id="IPR002197">
    <property type="entry name" value="HTH_Fis"/>
</dbReference>
<keyword evidence="7" id="KW-0902">Two-component regulatory system</keyword>
<keyword evidence="5" id="KW-0547">Nucleotide-binding</keyword>
<dbReference type="Pfam" id="PF02954">
    <property type="entry name" value="HTH_8"/>
    <property type="match status" value="1"/>
</dbReference>
<keyword evidence="4" id="KW-0597">Phosphoprotein</keyword>
<dbReference type="InterPro" id="IPR002078">
    <property type="entry name" value="Sigma_54_int"/>
</dbReference>
<evidence type="ECO:0000256" key="9">
    <source>
        <dbReference type="ARBA" id="ARBA00023125"/>
    </source>
</evidence>
<evidence type="ECO:0000256" key="5">
    <source>
        <dbReference type="ARBA" id="ARBA00022741"/>
    </source>
</evidence>
<comment type="subcellular location">
    <subcellularLocation>
        <location evidence="1">Cytoplasm</location>
    </subcellularLocation>
</comment>
<dbReference type="SUPFAM" id="SSF52540">
    <property type="entry name" value="P-loop containing nucleoside triphosphate hydrolases"/>
    <property type="match status" value="1"/>
</dbReference>
<dbReference type="InterPro" id="IPR025662">
    <property type="entry name" value="Sigma_54_int_dom_ATP-bd_1"/>
</dbReference>
<dbReference type="InterPro" id="IPR027417">
    <property type="entry name" value="P-loop_NTPase"/>
</dbReference>
<dbReference type="SUPFAM" id="SSF46689">
    <property type="entry name" value="Homeodomain-like"/>
    <property type="match status" value="1"/>
</dbReference>
<proteinExistence type="predicted"/>
<dbReference type="Pfam" id="PF00158">
    <property type="entry name" value="Sigma54_activat"/>
    <property type="match status" value="1"/>
</dbReference>
<dbReference type="GO" id="GO:0043565">
    <property type="term" value="F:sequence-specific DNA binding"/>
    <property type="evidence" value="ECO:0007669"/>
    <property type="project" value="InterPro"/>
</dbReference>
<dbReference type="InterPro" id="IPR025944">
    <property type="entry name" value="Sigma_54_int_dom_CS"/>
</dbReference>
<comment type="caution">
    <text evidence="13">The sequence shown here is derived from an EMBL/GenBank/DDBJ whole genome shotgun (WGS) entry which is preliminary data.</text>
</comment>
<sequence>MKRVVLMSKDPTLRAELEAALPAGVKVADNLGRGSWQPVFLDMDSLGSASIKGFSDEHLVVAVTDQKRTTPAMEATAHGAYDIVHRPLSGGSVQRLLKTMLAYRDQLRDSIELKHLPPTPTCAIVGHSRAIIDVCKQIAKLSQSEAPVLITGETGTGKELIAESIAQMSSRFGKPFVVVNCAAVPEHLLESEFFGYEQGAFSGAVGSKEGMLKVADGGCVFFDEVGELPLPLQGKLLRFLQTQTFYPVGGIKEISVDVRVISATNRDLPAMVRSRKFREDLYYRLRVTAVHAPSLRQRRSDIKPLINFFIDKYKKSGMRQVMGISRALLDVLQTYDWPGNIRELENSIRSAIAMCKTPYLSTHDLKCIGEPHGAEAAGGGELPLSSVIVPGIKKMLDLGTRDIYRHVHDEVDSVLLGAVLEYTANNHSEAARLLGINRLTLRKKLAEAGSK</sequence>